<dbReference type="InterPro" id="IPR035437">
    <property type="entry name" value="SNase_OB-fold_sf"/>
</dbReference>
<name>A0ABQ1MX74_9SPHI</name>
<keyword evidence="3" id="KW-0378">Hydrolase</keyword>
<dbReference type="PANTHER" id="PTHR12302:SF3">
    <property type="entry name" value="SERINE_THREONINE-PROTEIN KINASE 31"/>
    <property type="match status" value="1"/>
</dbReference>
<feature type="domain" description="TNase-like" evidence="4">
    <location>
        <begin position="19"/>
        <end position="140"/>
    </location>
</feature>
<evidence type="ECO:0000313" key="6">
    <source>
        <dbReference type="Proteomes" id="UP000597338"/>
    </source>
</evidence>
<evidence type="ECO:0000256" key="2">
    <source>
        <dbReference type="ARBA" id="ARBA00022759"/>
    </source>
</evidence>
<dbReference type="Gene3D" id="2.40.50.90">
    <property type="match status" value="1"/>
</dbReference>
<keyword evidence="2 5" id="KW-0255">Endonuclease</keyword>
<dbReference type="SUPFAM" id="SSF50199">
    <property type="entry name" value="Staphylococcal nuclease"/>
    <property type="match status" value="1"/>
</dbReference>
<organism evidence="5 6">
    <name type="scientific">Parapedobacter defluvii</name>
    <dbReference type="NCBI Taxonomy" id="2045106"/>
    <lineage>
        <taxon>Bacteria</taxon>
        <taxon>Pseudomonadati</taxon>
        <taxon>Bacteroidota</taxon>
        <taxon>Sphingobacteriia</taxon>
        <taxon>Sphingobacteriales</taxon>
        <taxon>Sphingobacteriaceae</taxon>
        <taxon>Parapedobacter</taxon>
    </lineage>
</organism>
<comment type="caution">
    <text evidence="5">The sequence shown here is derived from an EMBL/GenBank/DDBJ whole genome shotgun (WGS) entry which is preliminary data.</text>
</comment>
<accession>A0ABQ1MX74</accession>
<dbReference type="GO" id="GO:0004519">
    <property type="term" value="F:endonuclease activity"/>
    <property type="evidence" value="ECO:0007669"/>
    <property type="project" value="UniProtKB-KW"/>
</dbReference>
<proteinExistence type="predicted"/>
<evidence type="ECO:0000256" key="3">
    <source>
        <dbReference type="ARBA" id="ARBA00022801"/>
    </source>
</evidence>
<dbReference type="EMBL" id="BMIK01000030">
    <property type="protein sequence ID" value="GGC48563.1"/>
    <property type="molecule type" value="Genomic_DNA"/>
</dbReference>
<dbReference type="Pfam" id="PF00565">
    <property type="entry name" value="SNase"/>
    <property type="match status" value="1"/>
</dbReference>
<evidence type="ECO:0000259" key="4">
    <source>
        <dbReference type="PROSITE" id="PS50830"/>
    </source>
</evidence>
<dbReference type="RefSeq" id="WP_188753828.1">
    <property type="nucleotide sequence ID" value="NZ_BMIK01000030.1"/>
</dbReference>
<reference evidence="6" key="1">
    <citation type="journal article" date="2019" name="Int. J. Syst. Evol. Microbiol.">
        <title>The Global Catalogue of Microorganisms (GCM) 10K type strain sequencing project: providing services to taxonomists for standard genome sequencing and annotation.</title>
        <authorList>
            <consortium name="The Broad Institute Genomics Platform"/>
            <consortium name="The Broad Institute Genome Sequencing Center for Infectious Disease"/>
            <person name="Wu L."/>
            <person name="Ma J."/>
        </authorList>
    </citation>
    <scope>NUCLEOTIDE SEQUENCE [LARGE SCALE GENOMIC DNA]</scope>
    <source>
        <strain evidence="6">CGMCC 1.15342</strain>
    </source>
</reference>
<gene>
    <name evidence="5" type="ORF">GCM10011386_45990</name>
</gene>
<evidence type="ECO:0000256" key="1">
    <source>
        <dbReference type="ARBA" id="ARBA00022722"/>
    </source>
</evidence>
<evidence type="ECO:0000313" key="5">
    <source>
        <dbReference type="EMBL" id="GGC48563.1"/>
    </source>
</evidence>
<dbReference type="InterPro" id="IPR016071">
    <property type="entry name" value="Staphylococal_nuclease_OB-fold"/>
</dbReference>
<dbReference type="SMART" id="SM00318">
    <property type="entry name" value="SNc"/>
    <property type="match status" value="1"/>
</dbReference>
<sequence length="157" mass="18070">MIFRVLILFLFLWESCAPRYLTGGVVRVADGDTFTLLIGKNQQRIRLYGIDCPERGQPYNRVATAFTKELLSSGPVKVREMDIDRYGRVVGIVYIADTINLNERLLEAGLAWHCAVYDRNPLWMAKEQEAREARRGLWTESGAVAPWHWRKGEKTLK</sequence>
<dbReference type="Proteomes" id="UP000597338">
    <property type="component" value="Unassembled WGS sequence"/>
</dbReference>
<protein>
    <submittedName>
        <fullName evidence="5">Endonuclease</fullName>
    </submittedName>
</protein>
<dbReference type="PROSITE" id="PS01284">
    <property type="entry name" value="TNASE_2"/>
    <property type="match status" value="1"/>
</dbReference>
<keyword evidence="6" id="KW-1185">Reference proteome</keyword>
<dbReference type="PANTHER" id="PTHR12302">
    <property type="entry name" value="EBNA2 BINDING PROTEIN P100"/>
    <property type="match status" value="1"/>
</dbReference>
<dbReference type="InterPro" id="IPR002071">
    <property type="entry name" value="Thermonucl_AS"/>
</dbReference>
<dbReference type="PROSITE" id="PS50830">
    <property type="entry name" value="TNASE_3"/>
    <property type="match status" value="1"/>
</dbReference>
<keyword evidence="1" id="KW-0540">Nuclease</keyword>